<evidence type="ECO:0000313" key="2">
    <source>
        <dbReference type="Proteomes" id="UP000789508"/>
    </source>
</evidence>
<dbReference type="AlphaFoldDB" id="A0A9N9HHM5"/>
<evidence type="ECO:0000313" key="1">
    <source>
        <dbReference type="EMBL" id="CAG8676281.1"/>
    </source>
</evidence>
<accession>A0A9N9HHM5</accession>
<gene>
    <name evidence="1" type="ORF">ALEPTO_LOCUS10742</name>
</gene>
<feature type="non-terminal residue" evidence="1">
    <location>
        <position position="1"/>
    </location>
</feature>
<dbReference type="Proteomes" id="UP000789508">
    <property type="component" value="Unassembled WGS sequence"/>
</dbReference>
<dbReference type="EMBL" id="CAJVPS010013290">
    <property type="protein sequence ID" value="CAG8676281.1"/>
    <property type="molecule type" value="Genomic_DNA"/>
</dbReference>
<dbReference type="OrthoDB" id="2430921at2759"/>
<reference evidence="1" key="1">
    <citation type="submission" date="2021-06" db="EMBL/GenBank/DDBJ databases">
        <authorList>
            <person name="Kallberg Y."/>
            <person name="Tangrot J."/>
            <person name="Rosling A."/>
        </authorList>
    </citation>
    <scope>NUCLEOTIDE SEQUENCE</scope>
    <source>
        <strain evidence="1">FL130A</strain>
    </source>
</reference>
<name>A0A9N9HHM5_9GLOM</name>
<keyword evidence="2" id="KW-1185">Reference proteome</keyword>
<sequence>LTADLTTQDAKFVVEGQIILTMVNTVIKTINEITTNYESLRDQLDHLTETGSVAPLISEQFAGSSMILPEDHLLLLLWVLPVAQVNYRFLILPQQPEITLNLFLIRL</sequence>
<protein>
    <submittedName>
        <fullName evidence="1">525_t:CDS:1</fullName>
    </submittedName>
</protein>
<comment type="caution">
    <text evidence="1">The sequence shown here is derived from an EMBL/GenBank/DDBJ whole genome shotgun (WGS) entry which is preliminary data.</text>
</comment>
<proteinExistence type="predicted"/>
<organism evidence="1 2">
    <name type="scientific">Ambispora leptoticha</name>
    <dbReference type="NCBI Taxonomy" id="144679"/>
    <lineage>
        <taxon>Eukaryota</taxon>
        <taxon>Fungi</taxon>
        <taxon>Fungi incertae sedis</taxon>
        <taxon>Mucoromycota</taxon>
        <taxon>Glomeromycotina</taxon>
        <taxon>Glomeromycetes</taxon>
        <taxon>Archaeosporales</taxon>
        <taxon>Ambisporaceae</taxon>
        <taxon>Ambispora</taxon>
    </lineage>
</organism>